<dbReference type="GO" id="GO:0016020">
    <property type="term" value="C:membrane"/>
    <property type="evidence" value="ECO:0007669"/>
    <property type="project" value="UniProtKB-SubCell"/>
</dbReference>
<dbReference type="SUPFAM" id="SSF143865">
    <property type="entry name" value="CorA soluble domain-like"/>
    <property type="match status" value="1"/>
</dbReference>
<organism evidence="7 8">
    <name type="scientific">Leuconostoc mesenteroides subsp. cremoris ATCC 19254</name>
    <dbReference type="NCBI Taxonomy" id="586220"/>
    <lineage>
        <taxon>Bacteria</taxon>
        <taxon>Bacillati</taxon>
        <taxon>Bacillota</taxon>
        <taxon>Bacilli</taxon>
        <taxon>Lactobacillales</taxon>
        <taxon>Lactobacillaceae</taxon>
        <taxon>Leuconostoc</taxon>
    </lineage>
</organism>
<keyword evidence="3 6" id="KW-0812">Transmembrane</keyword>
<evidence type="ECO:0000313" key="7">
    <source>
        <dbReference type="EMBL" id="EEJ41608.1"/>
    </source>
</evidence>
<evidence type="ECO:0000256" key="2">
    <source>
        <dbReference type="ARBA" id="ARBA00009765"/>
    </source>
</evidence>
<feature type="transmembrane region" description="Helical" evidence="6">
    <location>
        <begin position="244"/>
        <end position="262"/>
    </location>
</feature>
<evidence type="ECO:0000256" key="1">
    <source>
        <dbReference type="ARBA" id="ARBA00004141"/>
    </source>
</evidence>
<dbReference type="InterPro" id="IPR045861">
    <property type="entry name" value="CorA_cytoplasmic_dom"/>
</dbReference>
<evidence type="ECO:0000256" key="4">
    <source>
        <dbReference type="ARBA" id="ARBA00022989"/>
    </source>
</evidence>
<gene>
    <name evidence="7" type="ORF">HMPREF0555_1801</name>
</gene>
<dbReference type="InterPro" id="IPR045863">
    <property type="entry name" value="CorA_TM1_TM2"/>
</dbReference>
<evidence type="ECO:0000256" key="6">
    <source>
        <dbReference type="SAM" id="Phobius"/>
    </source>
</evidence>
<dbReference type="HOGENOM" id="CLU_007127_8_0_9"/>
<comment type="similarity">
    <text evidence="2">Belongs to the CorA metal ion transporter (MIT) (TC 1.A.35) family.</text>
</comment>
<dbReference type="AlphaFoldDB" id="C2KMD5"/>
<dbReference type="GO" id="GO:0046873">
    <property type="term" value="F:metal ion transmembrane transporter activity"/>
    <property type="evidence" value="ECO:0007669"/>
    <property type="project" value="InterPro"/>
</dbReference>
<dbReference type="Gene3D" id="1.20.58.340">
    <property type="entry name" value="Magnesium transport protein CorA, transmembrane region"/>
    <property type="match status" value="2"/>
</dbReference>
<dbReference type="Gene3D" id="3.30.460.20">
    <property type="entry name" value="CorA soluble domain-like"/>
    <property type="match status" value="1"/>
</dbReference>
<evidence type="ECO:0000256" key="5">
    <source>
        <dbReference type="ARBA" id="ARBA00023136"/>
    </source>
</evidence>
<dbReference type="RefSeq" id="WP_002816123.1">
    <property type="nucleotide sequence ID" value="NZ_GG693389.1"/>
</dbReference>
<dbReference type="CDD" id="cd12827">
    <property type="entry name" value="EcCorA_ZntB-like_u2"/>
    <property type="match status" value="1"/>
</dbReference>
<name>C2KMD5_LEUMC</name>
<accession>C2KMD5</accession>
<reference evidence="7 8" key="1">
    <citation type="submission" date="2009-04" db="EMBL/GenBank/DDBJ databases">
        <authorList>
            <person name="Qin X."/>
            <person name="Bachman B."/>
            <person name="Battles P."/>
            <person name="Bell A."/>
            <person name="Bess C."/>
            <person name="Bickham C."/>
            <person name="Chaboub L."/>
            <person name="Chen D."/>
            <person name="Coyle M."/>
            <person name="Deiros D.R."/>
            <person name="Dinh H."/>
            <person name="Forbes L."/>
            <person name="Fowler G."/>
            <person name="Francisco L."/>
            <person name="Fu Q."/>
            <person name="Gubbala S."/>
            <person name="Hale W."/>
            <person name="Han Y."/>
            <person name="Hemphill L."/>
            <person name="Highlander S.K."/>
            <person name="Hirani K."/>
            <person name="Hogues M."/>
            <person name="Jackson L."/>
            <person name="Jakkamsetti A."/>
            <person name="Javaid M."/>
            <person name="Jiang H."/>
            <person name="Korchina V."/>
            <person name="Kovar C."/>
            <person name="Lara F."/>
            <person name="Lee S."/>
            <person name="Mata R."/>
            <person name="Mathew T."/>
            <person name="Moen C."/>
            <person name="Morales K."/>
            <person name="Munidasa M."/>
            <person name="Nazareth L."/>
            <person name="Ngo R."/>
            <person name="Nguyen L."/>
            <person name="Okwuonu G."/>
            <person name="Ongeri F."/>
            <person name="Patil S."/>
            <person name="Petrosino J."/>
            <person name="Pham C."/>
            <person name="Pham P."/>
            <person name="Pu L.-L."/>
            <person name="Puazo M."/>
            <person name="Raj R."/>
            <person name="Reid J."/>
            <person name="Rouhana J."/>
            <person name="Saada N."/>
            <person name="Shang Y."/>
            <person name="Simmons D."/>
            <person name="Thornton R."/>
            <person name="Warren J."/>
            <person name="Weissenberger G."/>
            <person name="Zhang J."/>
            <person name="Zhang L."/>
            <person name="Zhou C."/>
            <person name="Zhu D."/>
            <person name="Muzny D."/>
            <person name="Worley K."/>
            <person name="Gibbs R."/>
        </authorList>
    </citation>
    <scope>NUCLEOTIDE SEQUENCE [LARGE SCALE GENOMIC DNA]</scope>
    <source>
        <strain evidence="7 8">ATCC 19254</strain>
    </source>
</reference>
<dbReference type="SUPFAM" id="SSF144083">
    <property type="entry name" value="Magnesium transport protein CorA, transmembrane region"/>
    <property type="match status" value="1"/>
</dbReference>
<feature type="transmembrane region" description="Helical" evidence="6">
    <location>
        <begin position="282"/>
        <end position="306"/>
    </location>
</feature>
<evidence type="ECO:0000256" key="3">
    <source>
        <dbReference type="ARBA" id="ARBA00022692"/>
    </source>
</evidence>
<sequence length="308" mass="35891">MIEIVKNVKNFTWYHVSNLTVEEHESLVKEHHLTNEMIGYAVDHNESVRMEYDRHADETLMVIDVIVHQDNNVETRPIGILFAHNDVYTFTHEPTDYIKPIILDPQNQQIRAQEDEISAFDFIMTGLYSLMIKYVDEITEINKKRRVIQAQFGQQKQTTHQMNELLYLKTQMIYIQNSLANNHVMLDSFRTDFKTLLKEFELEHIDDDVRVEVEQAKRMANLALEVINSVSDAMGNLSNRDLNWTMKVLTVYSIVLTVPTIVSGFYGENVKWLPFADAQSGWWVTIVITLILMALVSILMMISGFFRK</sequence>
<evidence type="ECO:0000313" key="8">
    <source>
        <dbReference type="Proteomes" id="UP000004283"/>
    </source>
</evidence>
<comment type="subcellular location">
    <subcellularLocation>
        <location evidence="1">Membrane</location>
        <topology evidence="1">Multi-pass membrane protein</topology>
    </subcellularLocation>
</comment>
<comment type="caution">
    <text evidence="7">The sequence shown here is derived from an EMBL/GenBank/DDBJ whole genome shotgun (WGS) entry which is preliminary data.</text>
</comment>
<dbReference type="InterPro" id="IPR047199">
    <property type="entry name" value="CorA-like"/>
</dbReference>
<dbReference type="InterPro" id="IPR002523">
    <property type="entry name" value="MgTranspt_CorA/ZnTranspt_ZntB"/>
</dbReference>
<keyword evidence="4 6" id="KW-1133">Transmembrane helix</keyword>
<dbReference type="PANTHER" id="PTHR47891:SF1">
    <property type="entry name" value="CORA-MAGNESIUM AND COBALT TRANSPORTER"/>
    <property type="match status" value="1"/>
</dbReference>
<dbReference type="Pfam" id="PF01544">
    <property type="entry name" value="CorA"/>
    <property type="match status" value="1"/>
</dbReference>
<dbReference type="PANTHER" id="PTHR47891">
    <property type="entry name" value="TRANSPORTER-RELATED"/>
    <property type="match status" value="1"/>
</dbReference>
<keyword evidence="5 6" id="KW-0472">Membrane</keyword>
<dbReference type="Proteomes" id="UP000004283">
    <property type="component" value="Unassembled WGS sequence"/>
</dbReference>
<protein>
    <submittedName>
        <fullName evidence="7">CorA-like protein</fullName>
    </submittedName>
</protein>
<proteinExistence type="inferred from homology"/>
<dbReference type="EMBL" id="ACKV01000119">
    <property type="protein sequence ID" value="EEJ41608.1"/>
    <property type="molecule type" value="Genomic_DNA"/>
</dbReference>